<dbReference type="AlphaFoldDB" id="A0A1B3B9G9"/>
<dbReference type="Proteomes" id="UP000094147">
    <property type="component" value="Chromosome"/>
</dbReference>
<accession>A0A1B3B9G9</accession>
<organism evidence="1 2">
    <name type="scientific">Kangiella sediminilitoris</name>
    <dbReference type="NCBI Taxonomy" id="1144748"/>
    <lineage>
        <taxon>Bacteria</taxon>
        <taxon>Pseudomonadati</taxon>
        <taxon>Pseudomonadota</taxon>
        <taxon>Gammaproteobacteria</taxon>
        <taxon>Kangiellales</taxon>
        <taxon>Kangiellaceae</taxon>
        <taxon>Kangiella</taxon>
    </lineage>
</organism>
<dbReference type="KEGG" id="ksd:KS2013_729"/>
<evidence type="ECO:0000313" key="1">
    <source>
        <dbReference type="EMBL" id="AOE49453.1"/>
    </source>
</evidence>
<dbReference type="EMBL" id="CP012418">
    <property type="protein sequence ID" value="AOE49453.1"/>
    <property type="molecule type" value="Genomic_DNA"/>
</dbReference>
<evidence type="ECO:0008006" key="3">
    <source>
        <dbReference type="Google" id="ProtNLM"/>
    </source>
</evidence>
<sequence>MKPLKLVILVMFAIQLGVPAYMIYNQHVILSEGTVYKFKTRPIDPRDPFRGQYVTLRYEANQQPIAYPEPLREGETVYAVVSNNKDGFAEINQLLLQPPKSGDYIKTTIRWGTKERGYHISLPFNRYYASEKTAPSIEKAVWSGRRQEVSNVYAEVNVLDGEATLKELYVNELPIREYLERSPSEQN</sequence>
<dbReference type="STRING" id="1144748.KS2013_729"/>
<proteinExistence type="predicted"/>
<name>A0A1B3B9G9_9GAMM</name>
<keyword evidence="2" id="KW-1185">Reference proteome</keyword>
<dbReference type="RefSeq" id="WP_068989908.1">
    <property type="nucleotide sequence ID" value="NZ_CP012418.1"/>
</dbReference>
<reference evidence="2" key="1">
    <citation type="submission" date="2015-08" db="EMBL/GenBank/DDBJ databases">
        <authorList>
            <person name="Kim K.M."/>
        </authorList>
    </citation>
    <scope>NUCLEOTIDE SEQUENCE [LARGE SCALE GENOMIC DNA]</scope>
    <source>
        <strain evidence="2">KCTC 23892</strain>
    </source>
</reference>
<gene>
    <name evidence="1" type="ORF">KS2013_729</name>
</gene>
<protein>
    <recommendedName>
        <fullName evidence="3">GDYXXLXY protein</fullName>
    </recommendedName>
</protein>
<dbReference type="OrthoDB" id="4868247at2"/>
<dbReference type="InterPro" id="IPR025833">
    <property type="entry name" value="GDYXXLXY"/>
</dbReference>
<evidence type="ECO:0000313" key="2">
    <source>
        <dbReference type="Proteomes" id="UP000094147"/>
    </source>
</evidence>
<dbReference type="Pfam" id="PF14345">
    <property type="entry name" value="GDYXXLXY"/>
    <property type="match status" value="1"/>
</dbReference>